<feature type="compositionally biased region" description="Polar residues" evidence="1">
    <location>
        <begin position="163"/>
        <end position="177"/>
    </location>
</feature>
<proteinExistence type="predicted"/>
<name>A0A8S4PIH4_OWEFU</name>
<evidence type="ECO:0000256" key="1">
    <source>
        <dbReference type="SAM" id="MobiDB-lite"/>
    </source>
</evidence>
<evidence type="ECO:0000313" key="2">
    <source>
        <dbReference type="EMBL" id="CAH1793178.1"/>
    </source>
</evidence>
<dbReference type="OrthoDB" id="6183977at2759"/>
<sequence>MKQKEQNLRDNIAQLKTELRLVKQSSNEKDDTVRALEEIIKQKDILLSKKIASIENSLTCKTKNKKSPPPVTDPNETPKQQTEEEQQNRCEHNQNHTHDNGDNSKTMARERQRYLSAQCSTSRQNERENLPEIKSTTMELTRPSNGAADTPVTENNKPEQHHTLSTSGSTKPNKTTNQMKTTKETINAQDSEATTIPSRITYRSNKTTPKTSYDDSIGDWPSNSFTLDDYDDGFEGAKPRRKVKWLVLSRINSRLSWPDLQNKIIKYAQRKNVELTFVRHLKSGDVRNSYSLKWYTLRINVNTNDCDSALRKDFWPENIICREWISDHEESSHASIWE</sequence>
<feature type="compositionally biased region" description="Polar residues" evidence="1">
    <location>
        <begin position="134"/>
        <end position="144"/>
    </location>
</feature>
<keyword evidence="3" id="KW-1185">Reference proteome</keyword>
<feature type="region of interest" description="Disordered" evidence="1">
    <location>
        <begin position="53"/>
        <end position="177"/>
    </location>
</feature>
<protein>
    <submittedName>
        <fullName evidence="2">Uncharacterized protein</fullName>
    </submittedName>
</protein>
<comment type="caution">
    <text evidence="2">The sequence shown here is derived from an EMBL/GenBank/DDBJ whole genome shotgun (WGS) entry which is preliminary data.</text>
</comment>
<dbReference type="AlphaFoldDB" id="A0A8S4PIH4"/>
<evidence type="ECO:0000313" key="3">
    <source>
        <dbReference type="Proteomes" id="UP000749559"/>
    </source>
</evidence>
<organism evidence="2 3">
    <name type="scientific">Owenia fusiformis</name>
    <name type="common">Polychaete worm</name>
    <dbReference type="NCBI Taxonomy" id="6347"/>
    <lineage>
        <taxon>Eukaryota</taxon>
        <taxon>Metazoa</taxon>
        <taxon>Spiralia</taxon>
        <taxon>Lophotrochozoa</taxon>
        <taxon>Annelida</taxon>
        <taxon>Polychaeta</taxon>
        <taxon>Sedentaria</taxon>
        <taxon>Canalipalpata</taxon>
        <taxon>Sabellida</taxon>
        <taxon>Oweniida</taxon>
        <taxon>Oweniidae</taxon>
        <taxon>Owenia</taxon>
    </lineage>
</organism>
<feature type="compositionally biased region" description="Basic and acidic residues" evidence="1">
    <location>
        <begin position="86"/>
        <end position="113"/>
    </location>
</feature>
<dbReference type="EMBL" id="CAIIXF020000008">
    <property type="protein sequence ID" value="CAH1793178.1"/>
    <property type="molecule type" value="Genomic_DNA"/>
</dbReference>
<dbReference type="Proteomes" id="UP000749559">
    <property type="component" value="Unassembled WGS sequence"/>
</dbReference>
<accession>A0A8S4PIH4</accession>
<reference evidence="2" key="1">
    <citation type="submission" date="2022-03" db="EMBL/GenBank/DDBJ databases">
        <authorList>
            <person name="Martin C."/>
        </authorList>
    </citation>
    <scope>NUCLEOTIDE SEQUENCE</scope>
</reference>
<gene>
    <name evidence="2" type="ORF">OFUS_LOCUS18058</name>
</gene>